<evidence type="ECO:0000256" key="4">
    <source>
        <dbReference type="ARBA" id="ARBA00022694"/>
    </source>
</evidence>
<dbReference type="RefSeq" id="WP_027009630.1">
    <property type="nucleotide sequence ID" value="NZ_CP091521.1"/>
</dbReference>
<evidence type="ECO:0000259" key="10">
    <source>
        <dbReference type="PROSITE" id="PS51163"/>
    </source>
</evidence>
<evidence type="ECO:0000256" key="2">
    <source>
        <dbReference type="ARBA" id="ARBA00022490"/>
    </source>
</evidence>
<gene>
    <name evidence="9" type="primary">tsaC</name>
    <name evidence="11" type="ORF">LVJ77_07130</name>
</gene>
<keyword evidence="2 9" id="KW-0963">Cytoplasm</keyword>
<keyword evidence="12" id="KW-1185">Reference proteome</keyword>
<dbReference type="SUPFAM" id="SSF55821">
    <property type="entry name" value="YrdC/RibB"/>
    <property type="match status" value="1"/>
</dbReference>
<accession>A0ABD8B747</accession>
<name>A0ABD8B747_9NEIS</name>
<keyword evidence="5 9" id="KW-0548">Nucleotidyltransferase</keyword>
<dbReference type="InterPro" id="IPR050156">
    <property type="entry name" value="TC-AMP_synthase_SUA5"/>
</dbReference>
<dbReference type="InterPro" id="IPR006070">
    <property type="entry name" value="Sua5-like_dom"/>
</dbReference>
<evidence type="ECO:0000256" key="3">
    <source>
        <dbReference type="ARBA" id="ARBA00022679"/>
    </source>
</evidence>
<keyword evidence="3 9" id="KW-0808">Transferase</keyword>
<evidence type="ECO:0000256" key="1">
    <source>
        <dbReference type="ARBA" id="ARBA00004496"/>
    </source>
</evidence>
<comment type="similarity">
    <text evidence="9">Belongs to the SUA5 family. TsaC subfamily.</text>
</comment>
<comment type="subcellular location">
    <subcellularLocation>
        <location evidence="1 9">Cytoplasm</location>
    </subcellularLocation>
</comment>
<evidence type="ECO:0000256" key="5">
    <source>
        <dbReference type="ARBA" id="ARBA00022695"/>
    </source>
</evidence>
<dbReference type="InterPro" id="IPR023535">
    <property type="entry name" value="TC-AMP_synthase"/>
</dbReference>
<dbReference type="HAMAP" id="MF_01852">
    <property type="entry name" value="TsaC"/>
    <property type="match status" value="1"/>
</dbReference>
<protein>
    <recommendedName>
        <fullName evidence="9">Threonylcarbamoyl-AMP synthase</fullName>
        <shortName evidence="9">TC-AMP synthase</shortName>
        <ecNumber evidence="9">2.7.7.87</ecNumber>
    </recommendedName>
    <alternativeName>
        <fullName evidence="9">L-threonylcarbamoyladenylate synthase</fullName>
    </alternativeName>
    <alternativeName>
        <fullName evidence="9">t(6)A37 threonylcarbamoyladenosine biosynthesis protein TsaC</fullName>
    </alternativeName>
    <alternativeName>
        <fullName evidence="9">tRNA threonylcarbamoyladenosine biosynthesis protein TsaC</fullName>
    </alternativeName>
</protein>
<dbReference type="GO" id="GO:0061710">
    <property type="term" value="F:L-threonylcarbamoyladenylate synthase"/>
    <property type="evidence" value="ECO:0007669"/>
    <property type="project" value="UniProtKB-EC"/>
</dbReference>
<dbReference type="Gene3D" id="3.90.870.10">
    <property type="entry name" value="DHBP synthase"/>
    <property type="match status" value="1"/>
</dbReference>
<dbReference type="GO" id="GO:0005524">
    <property type="term" value="F:ATP binding"/>
    <property type="evidence" value="ECO:0007669"/>
    <property type="project" value="UniProtKB-UniRule"/>
</dbReference>
<dbReference type="Pfam" id="PF01300">
    <property type="entry name" value="Sua5_yciO_yrdC"/>
    <property type="match status" value="1"/>
</dbReference>
<dbReference type="AlphaFoldDB" id="A0ABD8B747"/>
<evidence type="ECO:0000256" key="9">
    <source>
        <dbReference type="HAMAP-Rule" id="MF_01852"/>
    </source>
</evidence>
<evidence type="ECO:0000256" key="6">
    <source>
        <dbReference type="ARBA" id="ARBA00022741"/>
    </source>
</evidence>
<dbReference type="EMBL" id="CP091521">
    <property type="protein sequence ID" value="XHH49806.1"/>
    <property type="molecule type" value="Genomic_DNA"/>
</dbReference>
<dbReference type="GO" id="GO:0002949">
    <property type="term" value="P:tRNA threonylcarbamoyladenosine modification"/>
    <property type="evidence" value="ECO:0007669"/>
    <property type="project" value="UniProtKB-UniRule"/>
</dbReference>
<keyword evidence="7 9" id="KW-0067">ATP-binding</keyword>
<dbReference type="PANTHER" id="PTHR17490">
    <property type="entry name" value="SUA5"/>
    <property type="match status" value="1"/>
</dbReference>
<dbReference type="PROSITE" id="PS51163">
    <property type="entry name" value="YRDC"/>
    <property type="match status" value="1"/>
</dbReference>
<evidence type="ECO:0000256" key="7">
    <source>
        <dbReference type="ARBA" id="ARBA00022840"/>
    </source>
</evidence>
<sequence>MRINPATVRHLRRGGIVAYPTESCYGLGGLPHRADALRKILRLKQRPQHKGLIVIADKLSRLTPYLRPLSPTTQARLQNIWPAPATYLLDAGNVLPALRGRRRKQLAVRIPDHTGARRLCRMLGNALISTSCNRSGRKPCKTAREVRRQFGCRIHIIRGRTGNRKQPSTIIEWQSGQKLR</sequence>
<keyword evidence="4 9" id="KW-0819">tRNA processing</keyword>
<feature type="domain" description="YrdC-like" evidence="10">
    <location>
        <begin position="1"/>
        <end position="180"/>
    </location>
</feature>
<dbReference type="InterPro" id="IPR017945">
    <property type="entry name" value="DHBP_synth_RibB-like_a/b_dom"/>
</dbReference>
<dbReference type="KEGG" id="ckh:LVJ77_07130"/>
<reference evidence="11 12" key="1">
    <citation type="journal article" date="2022" name="Res Sq">
        <title>Evolution of multicellular longitudinally dividing oral cavity symbionts (Neisseriaceae).</title>
        <authorList>
            <person name="Nyongesa S."/>
            <person name="Weber P."/>
            <person name="Bernet E."/>
            <person name="Pullido F."/>
            <person name="Nieckarz M."/>
            <person name="Delaby M."/>
            <person name="Nieves C."/>
            <person name="Viehboeck T."/>
            <person name="Krause N."/>
            <person name="Rivera-Millot A."/>
            <person name="Nakamura A."/>
            <person name="Vischer N."/>
            <person name="VanNieuwenhze M."/>
            <person name="Brun Y."/>
            <person name="Cava F."/>
            <person name="Bulgheresi S."/>
            <person name="Veyrier F."/>
        </authorList>
    </citation>
    <scope>NUCLEOTIDE SEQUENCE [LARGE SCALE GENOMIC DNA]</scope>
    <source>
        <strain evidence="11 12">17694</strain>
    </source>
</reference>
<dbReference type="Proteomes" id="UP000831534">
    <property type="component" value="Chromosome"/>
</dbReference>
<comment type="catalytic activity">
    <reaction evidence="8 9">
        <text>L-threonine + hydrogencarbonate + ATP = L-threonylcarbamoyladenylate + diphosphate + H2O</text>
        <dbReference type="Rhea" id="RHEA:36407"/>
        <dbReference type="ChEBI" id="CHEBI:15377"/>
        <dbReference type="ChEBI" id="CHEBI:17544"/>
        <dbReference type="ChEBI" id="CHEBI:30616"/>
        <dbReference type="ChEBI" id="CHEBI:33019"/>
        <dbReference type="ChEBI" id="CHEBI:57926"/>
        <dbReference type="ChEBI" id="CHEBI:73682"/>
        <dbReference type="EC" id="2.7.7.87"/>
    </reaction>
</comment>
<evidence type="ECO:0000256" key="8">
    <source>
        <dbReference type="ARBA" id="ARBA00048366"/>
    </source>
</evidence>
<dbReference type="PANTHER" id="PTHR17490:SF18">
    <property type="entry name" value="THREONYLCARBAMOYL-AMP SYNTHASE"/>
    <property type="match status" value="1"/>
</dbReference>
<evidence type="ECO:0000313" key="12">
    <source>
        <dbReference type="Proteomes" id="UP000831534"/>
    </source>
</evidence>
<evidence type="ECO:0000313" key="11">
    <source>
        <dbReference type="EMBL" id="XHH49806.1"/>
    </source>
</evidence>
<dbReference type="EC" id="2.7.7.87" evidence="9"/>
<comment type="function">
    <text evidence="9">Required for the formation of a threonylcarbamoyl group on adenosine at position 37 (t(6)A37) in tRNAs that read codons beginning with adenine. Catalyzes the conversion of L-threonine, HCO(3)(-)/CO(2) and ATP to give threonylcarbamoyl-AMP (TC-AMP) as the acyladenylate intermediate, with the release of diphosphate.</text>
</comment>
<proteinExistence type="inferred from homology"/>
<keyword evidence="6 9" id="KW-0547">Nucleotide-binding</keyword>
<dbReference type="GO" id="GO:0005737">
    <property type="term" value="C:cytoplasm"/>
    <property type="evidence" value="ECO:0007669"/>
    <property type="project" value="UniProtKB-SubCell"/>
</dbReference>
<organism evidence="11 12">
    <name type="scientific">Conchiformibius kuhniae</name>
    <dbReference type="NCBI Taxonomy" id="211502"/>
    <lineage>
        <taxon>Bacteria</taxon>
        <taxon>Pseudomonadati</taxon>
        <taxon>Pseudomonadota</taxon>
        <taxon>Betaproteobacteria</taxon>
        <taxon>Neisseriales</taxon>
        <taxon>Neisseriaceae</taxon>
        <taxon>Conchiformibius</taxon>
    </lineage>
</organism>